<evidence type="ECO:0000256" key="4">
    <source>
        <dbReference type="ARBA" id="ARBA00029447"/>
    </source>
</evidence>
<dbReference type="PROSITE" id="PS50885">
    <property type="entry name" value="HAMP"/>
    <property type="match status" value="1"/>
</dbReference>
<feature type="domain" description="HBM" evidence="10">
    <location>
        <begin position="47"/>
        <end position="286"/>
    </location>
</feature>
<feature type="domain" description="HAMP" evidence="9">
    <location>
        <begin position="320"/>
        <end position="373"/>
    </location>
</feature>
<feature type="transmembrane region" description="Helical" evidence="6">
    <location>
        <begin position="15"/>
        <end position="36"/>
    </location>
</feature>
<evidence type="ECO:0000259" key="8">
    <source>
        <dbReference type="PROSITE" id="PS50192"/>
    </source>
</evidence>
<dbReference type="PROSITE" id="PS50192">
    <property type="entry name" value="T_SNARE"/>
    <property type="match status" value="1"/>
</dbReference>
<feature type="domain" description="Methyl-accepting transducer" evidence="7">
    <location>
        <begin position="406"/>
        <end position="635"/>
    </location>
</feature>
<dbReference type="EMBL" id="CP007793">
    <property type="protein sequence ID" value="AIB10865.1"/>
    <property type="molecule type" value="Genomic_DNA"/>
</dbReference>
<dbReference type="Pfam" id="PF12729">
    <property type="entry name" value="4HB_MCP_1"/>
    <property type="match status" value="1"/>
</dbReference>
<feature type="domain" description="T-SNARE coiled-coil homology" evidence="8">
    <location>
        <begin position="565"/>
        <end position="627"/>
    </location>
</feature>
<dbReference type="InterPro" id="IPR004089">
    <property type="entry name" value="MCPsignal_dom"/>
</dbReference>
<accession>A0A060DDV0</accession>
<evidence type="ECO:0000256" key="2">
    <source>
        <dbReference type="ARBA" id="ARBA00022519"/>
    </source>
</evidence>
<protein>
    <submittedName>
        <fullName evidence="11">Chemotaxis protein</fullName>
    </submittedName>
</protein>
<evidence type="ECO:0000313" key="11">
    <source>
        <dbReference type="EMBL" id="AIB10865.1"/>
    </source>
</evidence>
<dbReference type="AlphaFoldDB" id="A0A060DDV0"/>
<comment type="subcellular location">
    <subcellularLocation>
        <location evidence="1">Cell inner membrane</location>
        <topology evidence="1">Multi-pass membrane protein</topology>
    </subcellularLocation>
</comment>
<evidence type="ECO:0000256" key="3">
    <source>
        <dbReference type="ARBA" id="ARBA00023224"/>
    </source>
</evidence>
<dbReference type="Proteomes" id="UP000027186">
    <property type="component" value="Chromosome"/>
</dbReference>
<dbReference type="GO" id="GO:0007165">
    <property type="term" value="P:signal transduction"/>
    <property type="evidence" value="ECO:0007669"/>
    <property type="project" value="UniProtKB-KW"/>
</dbReference>
<keyword evidence="6" id="KW-0472">Membrane</keyword>
<dbReference type="Pfam" id="PF00672">
    <property type="entry name" value="HAMP"/>
    <property type="match status" value="1"/>
</dbReference>
<proteinExistence type="inferred from homology"/>
<dbReference type="RefSeq" id="WP_038526301.1">
    <property type="nucleotide sequence ID" value="NZ_CP007793.1"/>
</dbReference>
<reference evidence="11 12" key="1">
    <citation type="journal article" date="2014" name="Genome Announc.">
        <title>Complete Genome Sequence of the Model Rhizosphere Strain Azospirillum brasilense Az39, Successfully Applied in Agriculture.</title>
        <authorList>
            <person name="Rivera D."/>
            <person name="Revale S."/>
            <person name="Molina R."/>
            <person name="Gualpa J."/>
            <person name="Puente M."/>
            <person name="Maroniche G."/>
            <person name="Paris G."/>
            <person name="Baker D."/>
            <person name="Clavijo B."/>
            <person name="McLay K."/>
            <person name="Spaepen S."/>
            <person name="Perticari A."/>
            <person name="Vazquez M."/>
            <person name="Wisniewski-Dye F."/>
            <person name="Watkins C."/>
            <person name="Martinez-Abarca F."/>
            <person name="Vanderleyden J."/>
            <person name="Cassan F."/>
        </authorList>
    </citation>
    <scope>NUCLEOTIDE SEQUENCE [LARGE SCALE GENOMIC DNA]</scope>
    <source>
        <strain evidence="11 12">Az39</strain>
    </source>
</reference>
<dbReference type="Gene3D" id="1.10.8.500">
    <property type="entry name" value="HAMP domain in histidine kinase"/>
    <property type="match status" value="1"/>
</dbReference>
<organism evidence="11 12">
    <name type="scientific">Azospirillum argentinense</name>
    <dbReference type="NCBI Taxonomy" id="2970906"/>
    <lineage>
        <taxon>Bacteria</taxon>
        <taxon>Pseudomonadati</taxon>
        <taxon>Pseudomonadota</taxon>
        <taxon>Alphaproteobacteria</taxon>
        <taxon>Rhodospirillales</taxon>
        <taxon>Azospirillaceae</taxon>
        <taxon>Azospirillum</taxon>
    </lineage>
</organism>
<keyword evidence="6" id="KW-0812">Transmembrane</keyword>
<dbReference type="GO" id="GO:0005886">
    <property type="term" value="C:plasma membrane"/>
    <property type="evidence" value="ECO:0007669"/>
    <property type="project" value="UniProtKB-SubCell"/>
</dbReference>
<dbReference type="PANTHER" id="PTHR32089">
    <property type="entry name" value="METHYL-ACCEPTING CHEMOTAXIS PROTEIN MCPB"/>
    <property type="match status" value="1"/>
</dbReference>
<dbReference type="InterPro" id="IPR032255">
    <property type="entry name" value="HBM"/>
</dbReference>
<sequence>MSLFNHLRVGTKITAANAGVLLFLVAIGGIGVYALMDAKHGFATYQTLARQTTEVGRIQATMLEVQLQAKTFLLTGSEEAAHAVDSLAADLDGRIDEAKTLFTEPTLNRTVTQMDNELGQYREAFTRIMEFQATRNEAAAELVDLGAKMEKALSGVMDSAYADGDTEAAYQAGMASRHFLAARNAVNRFLTDGSAESADSFRKELQNARERGNAMLAKLTELERRRGASSFLAYQRVFATQFEKAVVATTKRDELVSQVLETLGPTVNARVEQLRDASARQQAALGTTAAENIDRARTVTTAAAVVAVLLGLISALLIGRGLSRPIVSMTDTMTRLAGGDRRVDVPGLDRGDEIGGMAKAVEVFKHSLIEADRMAAEQAAEHATRRERSERIDSLTREFDRMVMEVLSRVSSAATQLNSTAQGMSATAEQTTRQASAVAAASTQATANVETVAAAAEELTSSIQEISRQVAQSNSIAGQAVSTAERTDATVRGLVDAAQRIGEVVQLINDIASQTNLLALNATIEAARAGEAGKGFAVVASEVKSLANQTAKATEDISGQIAGIQQVSREAAGAIAEIGRVIGEISHISTTIAAAVEEQGAATQEISRNVQQAARGTQEVSGNIAGVTQAAEATGDASRQVLDAADGLSGEAEGLRGFVSRFLTDMRAA</sequence>
<dbReference type="InterPro" id="IPR000727">
    <property type="entry name" value="T_SNARE_dom"/>
</dbReference>
<dbReference type="CDD" id="cd06225">
    <property type="entry name" value="HAMP"/>
    <property type="match status" value="1"/>
</dbReference>
<dbReference type="PANTHER" id="PTHR32089:SF112">
    <property type="entry name" value="LYSOZYME-LIKE PROTEIN-RELATED"/>
    <property type="match status" value="1"/>
</dbReference>
<keyword evidence="2" id="KW-1003">Cell membrane</keyword>
<dbReference type="SMART" id="SM01358">
    <property type="entry name" value="HBM"/>
    <property type="match status" value="1"/>
</dbReference>
<dbReference type="SMART" id="SM00304">
    <property type="entry name" value="HAMP"/>
    <property type="match status" value="1"/>
</dbReference>
<dbReference type="InterPro" id="IPR024478">
    <property type="entry name" value="HlyB_4HB_MCP"/>
</dbReference>
<keyword evidence="6" id="KW-1133">Transmembrane helix</keyword>
<dbReference type="SUPFAM" id="SSF58104">
    <property type="entry name" value="Methyl-accepting chemotaxis protein (MCP) signaling domain"/>
    <property type="match status" value="1"/>
</dbReference>
<keyword evidence="2" id="KW-0997">Cell inner membrane</keyword>
<dbReference type="KEGG" id="abq:ABAZ39_02280"/>
<dbReference type="PROSITE" id="PS50111">
    <property type="entry name" value="CHEMOTAXIS_TRANSDUC_2"/>
    <property type="match status" value="1"/>
</dbReference>
<dbReference type="Gene3D" id="1.20.1440.210">
    <property type="match status" value="1"/>
</dbReference>
<dbReference type="Gene3D" id="1.10.287.950">
    <property type="entry name" value="Methyl-accepting chemotaxis protein"/>
    <property type="match status" value="1"/>
</dbReference>
<evidence type="ECO:0000259" key="10">
    <source>
        <dbReference type="PROSITE" id="PS51753"/>
    </source>
</evidence>
<dbReference type="PROSITE" id="PS51753">
    <property type="entry name" value="HBM"/>
    <property type="match status" value="1"/>
</dbReference>
<comment type="similarity">
    <text evidence="4">Belongs to the methyl-accepting chemotaxis (MCP) protein family.</text>
</comment>
<evidence type="ECO:0000259" key="7">
    <source>
        <dbReference type="PROSITE" id="PS50111"/>
    </source>
</evidence>
<name>A0A060DDV0_9PROT</name>
<dbReference type="SMART" id="SM00283">
    <property type="entry name" value="MA"/>
    <property type="match status" value="1"/>
</dbReference>
<gene>
    <name evidence="11" type="ORF">ABAZ39_02280</name>
</gene>
<evidence type="ECO:0000256" key="5">
    <source>
        <dbReference type="PROSITE-ProRule" id="PRU00284"/>
    </source>
</evidence>
<evidence type="ECO:0000259" key="9">
    <source>
        <dbReference type="PROSITE" id="PS50885"/>
    </source>
</evidence>
<evidence type="ECO:0000256" key="6">
    <source>
        <dbReference type="SAM" id="Phobius"/>
    </source>
</evidence>
<evidence type="ECO:0000313" key="12">
    <source>
        <dbReference type="Proteomes" id="UP000027186"/>
    </source>
</evidence>
<evidence type="ECO:0000256" key="1">
    <source>
        <dbReference type="ARBA" id="ARBA00004429"/>
    </source>
</evidence>
<dbReference type="Pfam" id="PF00015">
    <property type="entry name" value="MCPsignal"/>
    <property type="match status" value="1"/>
</dbReference>
<keyword evidence="3 5" id="KW-0807">Transducer</keyword>
<dbReference type="InterPro" id="IPR003660">
    <property type="entry name" value="HAMP_dom"/>
</dbReference>